<feature type="domain" description="CBS" evidence="3">
    <location>
        <begin position="9"/>
        <end position="66"/>
    </location>
</feature>
<accession>A0A6F8XZE6</accession>
<dbReference type="SUPFAM" id="SSF54631">
    <property type="entry name" value="CBS-domain pair"/>
    <property type="match status" value="1"/>
</dbReference>
<feature type="domain" description="CBS" evidence="3">
    <location>
        <begin position="75"/>
        <end position="133"/>
    </location>
</feature>
<dbReference type="KEGG" id="pfla:Pflav_055930"/>
<organism evidence="4 5">
    <name type="scientific">Phytohabitans flavus</name>
    <dbReference type="NCBI Taxonomy" id="1076124"/>
    <lineage>
        <taxon>Bacteria</taxon>
        <taxon>Bacillati</taxon>
        <taxon>Actinomycetota</taxon>
        <taxon>Actinomycetes</taxon>
        <taxon>Micromonosporales</taxon>
        <taxon>Micromonosporaceae</taxon>
    </lineage>
</organism>
<protein>
    <submittedName>
        <fullName evidence="4">Oxidoreductase</fullName>
    </submittedName>
</protein>
<proteinExistence type="predicted"/>
<dbReference type="Gene3D" id="3.10.580.10">
    <property type="entry name" value="CBS-domain"/>
    <property type="match status" value="1"/>
</dbReference>
<evidence type="ECO:0000256" key="2">
    <source>
        <dbReference type="PROSITE-ProRule" id="PRU00703"/>
    </source>
</evidence>
<dbReference type="PANTHER" id="PTHR43080">
    <property type="entry name" value="CBS DOMAIN-CONTAINING PROTEIN CBSX3, MITOCHONDRIAL"/>
    <property type="match status" value="1"/>
</dbReference>
<evidence type="ECO:0000259" key="3">
    <source>
        <dbReference type="PROSITE" id="PS51371"/>
    </source>
</evidence>
<dbReference type="RefSeq" id="WP_173039046.1">
    <property type="nucleotide sequence ID" value="NZ_AP022870.1"/>
</dbReference>
<dbReference type="AlphaFoldDB" id="A0A6F8XZE6"/>
<evidence type="ECO:0000313" key="4">
    <source>
        <dbReference type="EMBL" id="BCB79183.1"/>
    </source>
</evidence>
<reference evidence="4 5" key="2">
    <citation type="submission" date="2020-03" db="EMBL/GenBank/DDBJ databases">
        <authorList>
            <person name="Ichikawa N."/>
            <person name="Kimura A."/>
            <person name="Kitahashi Y."/>
            <person name="Uohara A."/>
        </authorList>
    </citation>
    <scope>NUCLEOTIDE SEQUENCE [LARGE SCALE GENOMIC DNA]</scope>
    <source>
        <strain evidence="4 5">NBRC 107702</strain>
    </source>
</reference>
<evidence type="ECO:0000256" key="1">
    <source>
        <dbReference type="ARBA" id="ARBA00023122"/>
    </source>
</evidence>
<sequence>MAEKVRELMTPHPVTLAPDASLAAAAKQMRAKDIGDVLVVGGDGRLRGIVTDRDIIVRVLAEERDVSSTTIGEICSPDLAVIGPDDDSDQAVQMMRQRAVRRIPVVDRGELVGVLSLGDMAIERDPRSALADISVAHENI</sequence>
<evidence type="ECO:0000313" key="5">
    <source>
        <dbReference type="Proteomes" id="UP000502508"/>
    </source>
</evidence>
<keyword evidence="1 2" id="KW-0129">CBS domain</keyword>
<dbReference type="SMART" id="SM00116">
    <property type="entry name" value="CBS"/>
    <property type="match status" value="2"/>
</dbReference>
<dbReference type="InterPro" id="IPR000644">
    <property type="entry name" value="CBS_dom"/>
</dbReference>
<dbReference type="InterPro" id="IPR051257">
    <property type="entry name" value="Diverse_CBS-Domain"/>
</dbReference>
<dbReference type="PANTHER" id="PTHR43080:SF2">
    <property type="entry name" value="CBS DOMAIN-CONTAINING PROTEIN"/>
    <property type="match status" value="1"/>
</dbReference>
<gene>
    <name evidence="4" type="ORF">Pflav_055930</name>
</gene>
<dbReference type="EMBL" id="AP022870">
    <property type="protein sequence ID" value="BCB79183.1"/>
    <property type="molecule type" value="Genomic_DNA"/>
</dbReference>
<name>A0A6F8XZE6_9ACTN</name>
<reference evidence="4 5" key="1">
    <citation type="submission" date="2020-03" db="EMBL/GenBank/DDBJ databases">
        <title>Whole genome shotgun sequence of Phytohabitans flavus NBRC 107702.</title>
        <authorList>
            <person name="Komaki H."/>
            <person name="Tamura T."/>
        </authorList>
    </citation>
    <scope>NUCLEOTIDE SEQUENCE [LARGE SCALE GENOMIC DNA]</scope>
    <source>
        <strain evidence="4 5">NBRC 107702</strain>
    </source>
</reference>
<keyword evidence="5" id="KW-1185">Reference proteome</keyword>
<dbReference type="Pfam" id="PF00571">
    <property type="entry name" value="CBS"/>
    <property type="match status" value="2"/>
</dbReference>
<dbReference type="InterPro" id="IPR046342">
    <property type="entry name" value="CBS_dom_sf"/>
</dbReference>
<dbReference type="Proteomes" id="UP000502508">
    <property type="component" value="Chromosome"/>
</dbReference>
<dbReference type="PROSITE" id="PS51371">
    <property type="entry name" value="CBS"/>
    <property type="match status" value="2"/>
</dbReference>